<feature type="disulfide bond" description="Redox-active" evidence="3">
    <location>
        <begin position="81"/>
        <end position="85"/>
    </location>
</feature>
<keyword evidence="3" id="KW-1015">Disulfide bond</keyword>
<dbReference type="PANTHER" id="PTHR12151:SF25">
    <property type="entry name" value="LINALOOL DEHYDRATASE_ISOMERASE DOMAIN-CONTAINING PROTEIN"/>
    <property type="match status" value="1"/>
</dbReference>
<reference evidence="4 5" key="1">
    <citation type="submission" date="2016-03" db="EMBL/GenBank/DDBJ databases">
        <title>Niastella vici sp. nov., isolated from farmland soil.</title>
        <authorList>
            <person name="Chen L."/>
            <person name="Wang D."/>
            <person name="Yang S."/>
            <person name="Wang G."/>
        </authorList>
    </citation>
    <scope>NUCLEOTIDE SEQUENCE [LARGE SCALE GENOMIC DNA]</scope>
    <source>
        <strain evidence="4 5">DJ57</strain>
    </source>
</reference>
<comment type="caution">
    <text evidence="4">The sequence shown here is derived from an EMBL/GenBank/DDBJ whole genome shotgun (WGS) entry which is preliminary data.</text>
</comment>
<dbReference type="SUPFAM" id="SSF52833">
    <property type="entry name" value="Thioredoxin-like"/>
    <property type="match status" value="1"/>
</dbReference>
<feature type="binding site" evidence="2">
    <location>
        <position position="85"/>
    </location>
    <ligand>
        <name>Cu cation</name>
        <dbReference type="ChEBI" id="CHEBI:23378"/>
    </ligand>
</feature>
<keyword evidence="2" id="KW-0479">Metal-binding</keyword>
<keyword evidence="2" id="KW-0186">Copper</keyword>
<evidence type="ECO:0000313" key="5">
    <source>
        <dbReference type="Proteomes" id="UP000192796"/>
    </source>
</evidence>
<dbReference type="RefSeq" id="WP_081155227.1">
    <property type="nucleotide sequence ID" value="NZ_LVYD01000102.1"/>
</dbReference>
<gene>
    <name evidence="4" type="ORF">A3860_07080</name>
</gene>
<dbReference type="OrthoDB" id="9811998at2"/>
<feature type="binding site" evidence="2">
    <location>
        <position position="81"/>
    </location>
    <ligand>
        <name>Cu cation</name>
        <dbReference type="ChEBI" id="CHEBI:23378"/>
    </ligand>
</feature>
<proteinExistence type="inferred from homology"/>
<dbReference type="GO" id="GO:0046872">
    <property type="term" value="F:metal ion binding"/>
    <property type="evidence" value="ECO:0007669"/>
    <property type="project" value="UniProtKB-KW"/>
</dbReference>
<dbReference type="InterPro" id="IPR036249">
    <property type="entry name" value="Thioredoxin-like_sf"/>
</dbReference>
<name>A0A1V9FIA4_9BACT</name>
<dbReference type="InterPro" id="IPR003782">
    <property type="entry name" value="SCO1/SenC"/>
</dbReference>
<dbReference type="Pfam" id="PF02630">
    <property type="entry name" value="SCO1-SenC"/>
    <property type="match status" value="1"/>
</dbReference>
<evidence type="ECO:0000256" key="1">
    <source>
        <dbReference type="ARBA" id="ARBA00010996"/>
    </source>
</evidence>
<evidence type="ECO:0008006" key="6">
    <source>
        <dbReference type="Google" id="ProtNLM"/>
    </source>
</evidence>
<organism evidence="4 5">
    <name type="scientific">Niastella vici</name>
    <dbReference type="NCBI Taxonomy" id="1703345"/>
    <lineage>
        <taxon>Bacteria</taxon>
        <taxon>Pseudomonadati</taxon>
        <taxon>Bacteroidota</taxon>
        <taxon>Chitinophagia</taxon>
        <taxon>Chitinophagales</taxon>
        <taxon>Chitinophagaceae</taxon>
        <taxon>Niastella</taxon>
    </lineage>
</organism>
<dbReference type="PANTHER" id="PTHR12151">
    <property type="entry name" value="ELECTRON TRANSPORT PROTIN SCO1/SENC FAMILY MEMBER"/>
    <property type="match status" value="1"/>
</dbReference>
<sequence>MLKLFIRVGASGFIFMAGCQQKSSLPYYNSPDFTPVWNIDTLKNGLHTIPPFSFTNPNNELVTEKTFDNTIYVAGFFFTSCGVVCPKMTMNIKKVQAAFAGNQQLAFLFHSVTPWIDSSARLLAFAKKYQLNNQWQLVTGDQGAIYKMARQAYFAEEEPGFQKDTTEFLHTEHLLLIDKQKHIRGIYNGTLPLDAERLIGDIRVLLQE</sequence>
<keyword evidence="5" id="KW-1185">Reference proteome</keyword>
<dbReference type="EMBL" id="LVYD01000102">
    <property type="protein sequence ID" value="OQP58084.1"/>
    <property type="molecule type" value="Genomic_DNA"/>
</dbReference>
<dbReference type="PROSITE" id="PS51257">
    <property type="entry name" value="PROKAR_LIPOPROTEIN"/>
    <property type="match status" value="1"/>
</dbReference>
<dbReference type="AlphaFoldDB" id="A0A1V9FIA4"/>
<dbReference type="Gene3D" id="3.40.30.10">
    <property type="entry name" value="Glutaredoxin"/>
    <property type="match status" value="1"/>
</dbReference>
<dbReference type="Proteomes" id="UP000192796">
    <property type="component" value="Unassembled WGS sequence"/>
</dbReference>
<feature type="binding site" evidence="2">
    <location>
        <position position="170"/>
    </location>
    <ligand>
        <name>Cu cation</name>
        <dbReference type="ChEBI" id="CHEBI:23378"/>
    </ligand>
</feature>
<dbReference type="CDD" id="cd02968">
    <property type="entry name" value="SCO"/>
    <property type="match status" value="1"/>
</dbReference>
<accession>A0A1V9FIA4</accession>
<evidence type="ECO:0000256" key="2">
    <source>
        <dbReference type="PIRSR" id="PIRSR603782-1"/>
    </source>
</evidence>
<evidence type="ECO:0000256" key="3">
    <source>
        <dbReference type="PIRSR" id="PIRSR603782-2"/>
    </source>
</evidence>
<protein>
    <recommendedName>
        <fullName evidence="6">Electron transporter</fullName>
    </recommendedName>
</protein>
<evidence type="ECO:0000313" key="4">
    <source>
        <dbReference type="EMBL" id="OQP58084.1"/>
    </source>
</evidence>
<comment type="similarity">
    <text evidence="1">Belongs to the SCO1/2 family.</text>
</comment>
<dbReference type="STRING" id="1703345.A3860_07080"/>